<protein>
    <submittedName>
        <fullName evidence="1">Uncharacterized protein</fullName>
    </submittedName>
</protein>
<name>A0A560BSQ3_AZOBR</name>
<dbReference type="Proteomes" id="UP000318529">
    <property type="component" value="Unassembled WGS sequence"/>
</dbReference>
<evidence type="ECO:0000313" key="2">
    <source>
        <dbReference type="Proteomes" id="UP000318529"/>
    </source>
</evidence>
<sequence length="112" mass="11956">MKVAKTNSFTATSASSSTFCELDALRRAVMALERVEAQGLGVRLSLARLCAAERRAHGELRWVSWRRRRSGKGGGGTPDLGSFLGVAVDAGIAHRGLSASSSKKFHLTVKRG</sequence>
<dbReference type="RefSeq" id="WP_145690424.1">
    <property type="nucleotide sequence ID" value="NZ_VITH01000023.1"/>
</dbReference>
<accession>A0A560BSQ3</accession>
<dbReference type="AlphaFoldDB" id="A0A560BSQ3"/>
<comment type="caution">
    <text evidence="1">The sequence shown here is derived from an EMBL/GenBank/DDBJ whole genome shotgun (WGS) entry which is preliminary data.</text>
</comment>
<evidence type="ECO:0000313" key="1">
    <source>
        <dbReference type="EMBL" id="TWA75644.1"/>
    </source>
</evidence>
<dbReference type="EMBL" id="VITH01000023">
    <property type="protein sequence ID" value="TWA75644.1"/>
    <property type="molecule type" value="Genomic_DNA"/>
</dbReference>
<reference evidence="1 2" key="1">
    <citation type="submission" date="2019-06" db="EMBL/GenBank/DDBJ databases">
        <title>Genomic Encyclopedia of Type Strains, Phase IV (KMG-V): Genome sequencing to study the core and pangenomes of soil and plant-associated prokaryotes.</title>
        <authorList>
            <person name="Whitman W."/>
        </authorList>
    </citation>
    <scope>NUCLEOTIDE SEQUENCE [LARGE SCALE GENOMIC DNA]</scope>
    <source>
        <strain evidence="1 2">BR 11650</strain>
    </source>
</reference>
<proteinExistence type="predicted"/>
<gene>
    <name evidence="1" type="ORF">FBZ83_12371</name>
</gene>
<organism evidence="1 2">
    <name type="scientific">Azospirillum brasilense</name>
    <dbReference type="NCBI Taxonomy" id="192"/>
    <lineage>
        <taxon>Bacteria</taxon>
        <taxon>Pseudomonadati</taxon>
        <taxon>Pseudomonadota</taxon>
        <taxon>Alphaproteobacteria</taxon>
        <taxon>Rhodospirillales</taxon>
        <taxon>Azospirillaceae</taxon>
        <taxon>Azospirillum</taxon>
    </lineage>
</organism>